<dbReference type="InterPro" id="IPR000515">
    <property type="entry name" value="MetI-like"/>
</dbReference>
<feature type="transmembrane region" description="Helical" evidence="12">
    <location>
        <begin position="190"/>
        <end position="208"/>
    </location>
</feature>
<evidence type="ECO:0000259" key="13">
    <source>
        <dbReference type="PROSITE" id="PS50928"/>
    </source>
</evidence>
<dbReference type="PANTHER" id="PTHR43386:SF24">
    <property type="entry name" value="OLIGOPEPTIDE TRANSPORT SYSTEM PERMEASE PROTEIN AMID"/>
    <property type="match status" value="1"/>
</dbReference>
<dbReference type="GO" id="GO:0055085">
    <property type="term" value="P:transmembrane transport"/>
    <property type="evidence" value="ECO:0007669"/>
    <property type="project" value="InterPro"/>
</dbReference>
<proteinExistence type="inferred from homology"/>
<evidence type="ECO:0000256" key="4">
    <source>
        <dbReference type="ARBA" id="ARBA00022596"/>
    </source>
</evidence>
<feature type="transmembrane region" description="Helical" evidence="12">
    <location>
        <begin position="62"/>
        <end position="82"/>
    </location>
</feature>
<accession>A0AA94HDX8</accession>
<evidence type="ECO:0000256" key="11">
    <source>
        <dbReference type="ARBA" id="ARBA00024202"/>
    </source>
</evidence>
<evidence type="ECO:0000256" key="9">
    <source>
        <dbReference type="ARBA" id="ARBA00023112"/>
    </source>
</evidence>
<evidence type="ECO:0000313" key="15">
    <source>
        <dbReference type="Proteomes" id="UP000183090"/>
    </source>
</evidence>
<name>A0AA94HDX8_9STAP</name>
<dbReference type="InterPro" id="IPR025966">
    <property type="entry name" value="OppC_N"/>
</dbReference>
<evidence type="ECO:0000256" key="5">
    <source>
        <dbReference type="ARBA" id="ARBA00022692"/>
    </source>
</evidence>
<evidence type="ECO:0000256" key="3">
    <source>
        <dbReference type="ARBA" id="ARBA00022475"/>
    </source>
</evidence>
<comment type="caution">
    <text evidence="14">The sequence shown here is derived from an EMBL/GenBank/DDBJ whole genome shotgun (WGS) entry which is preliminary data.</text>
</comment>
<keyword evidence="3" id="KW-1003">Cell membrane</keyword>
<keyword evidence="8 12" id="KW-1133">Transmembrane helix</keyword>
<sequence>MESLIQEFGFLEVDEISIPEQKLTDDLFEVERQLDKDVEVISQKPVSYLGDSWKRLKKNRGAIIGLVLIIIIIFLALAGPYMNSHEFDEQNLKISNLPPKVPALEHVPFLGLDGKDIEGQDTYAVKNVDGYYWFGTDNLGRDVWTRVWEGTRISLYIAFLAALLDLLIGVTYGSISAYYGGKIDNVMQRIIEVLIGVPNLIVIILLILVLQPGIVSITLAMVITGWVNMARIIRGQVLKLKGQEFVLASRTLGAGDTRLIWRHLIPNSIGPIIITTMFTIPTAIFTEAFLSFIGLGLQPPIASLGTIVNDGFELIQIYPHMLMFSSIIISLIMISFNLLGDGLRDAFDPKMRK</sequence>
<keyword evidence="6" id="KW-0571">Peptide transport</keyword>
<dbReference type="CDD" id="cd06261">
    <property type="entry name" value="TM_PBP2"/>
    <property type="match status" value="1"/>
</dbReference>
<dbReference type="InterPro" id="IPR050366">
    <property type="entry name" value="BP-dependent_transpt_permease"/>
</dbReference>
<dbReference type="EMBL" id="FOTB01000002">
    <property type="protein sequence ID" value="SFK67744.1"/>
    <property type="molecule type" value="Genomic_DNA"/>
</dbReference>
<feature type="transmembrane region" description="Helical" evidence="12">
    <location>
        <begin position="153"/>
        <end position="178"/>
    </location>
</feature>
<dbReference type="GO" id="GO:0005886">
    <property type="term" value="C:plasma membrane"/>
    <property type="evidence" value="ECO:0007669"/>
    <property type="project" value="UniProtKB-SubCell"/>
</dbReference>
<dbReference type="AlphaFoldDB" id="A0AA94HDX8"/>
<gene>
    <name evidence="14" type="ORF">SAMN05216235_1102</name>
</gene>
<feature type="domain" description="ABC transmembrane type-1" evidence="13">
    <location>
        <begin position="151"/>
        <end position="340"/>
    </location>
</feature>
<evidence type="ECO:0000256" key="6">
    <source>
        <dbReference type="ARBA" id="ARBA00022856"/>
    </source>
</evidence>
<dbReference type="PANTHER" id="PTHR43386">
    <property type="entry name" value="OLIGOPEPTIDE TRANSPORT SYSTEM PERMEASE PROTEIN APPC"/>
    <property type="match status" value="1"/>
</dbReference>
<keyword evidence="4" id="KW-0533">Nickel</keyword>
<keyword evidence="9" id="KW-0921">Nickel transport</keyword>
<dbReference type="SUPFAM" id="SSF161098">
    <property type="entry name" value="MetI-like"/>
    <property type="match status" value="1"/>
</dbReference>
<evidence type="ECO:0000256" key="10">
    <source>
        <dbReference type="ARBA" id="ARBA00023136"/>
    </source>
</evidence>
<evidence type="ECO:0000256" key="1">
    <source>
        <dbReference type="ARBA" id="ARBA00004651"/>
    </source>
</evidence>
<dbReference type="InterPro" id="IPR035906">
    <property type="entry name" value="MetI-like_sf"/>
</dbReference>
<evidence type="ECO:0000256" key="2">
    <source>
        <dbReference type="ARBA" id="ARBA00022448"/>
    </source>
</evidence>
<comment type="similarity">
    <text evidence="11">Belongs to the binding-protein-dependent transport system permease family. OppBC subfamily.</text>
</comment>
<dbReference type="GO" id="GO:0015833">
    <property type="term" value="P:peptide transport"/>
    <property type="evidence" value="ECO:0007669"/>
    <property type="project" value="UniProtKB-KW"/>
</dbReference>
<reference evidence="14 15" key="1">
    <citation type="submission" date="2016-10" db="EMBL/GenBank/DDBJ databases">
        <authorList>
            <person name="Varghese N."/>
            <person name="Submissions S."/>
        </authorList>
    </citation>
    <scope>NUCLEOTIDE SEQUENCE [LARGE SCALE GENOMIC DNA]</scope>
    <source>
        <strain evidence="14 15">CGMCC 1.6501</strain>
    </source>
</reference>
<dbReference type="RefSeq" id="WP_082103701.1">
    <property type="nucleotide sequence ID" value="NZ_CP011366.1"/>
</dbReference>
<protein>
    <submittedName>
        <fullName evidence="14">Oligopeptide transport system permease protein</fullName>
    </submittedName>
</protein>
<dbReference type="Proteomes" id="UP000183090">
    <property type="component" value="Unassembled WGS sequence"/>
</dbReference>
<dbReference type="GO" id="GO:0015031">
    <property type="term" value="P:protein transport"/>
    <property type="evidence" value="ECO:0007669"/>
    <property type="project" value="UniProtKB-KW"/>
</dbReference>
<evidence type="ECO:0000256" key="8">
    <source>
        <dbReference type="ARBA" id="ARBA00022989"/>
    </source>
</evidence>
<evidence type="ECO:0000313" key="14">
    <source>
        <dbReference type="EMBL" id="SFK67744.1"/>
    </source>
</evidence>
<dbReference type="NCBIfam" id="NF045475">
    <property type="entry name" value="Opp3C"/>
    <property type="match status" value="1"/>
</dbReference>
<feature type="transmembrane region" description="Helical" evidence="12">
    <location>
        <begin position="214"/>
        <end position="233"/>
    </location>
</feature>
<keyword evidence="10 12" id="KW-0472">Membrane</keyword>
<keyword evidence="7" id="KW-0653">Protein transport</keyword>
<organism evidence="14 15">
    <name type="scientific">Salinicoccus halodurans</name>
    <dbReference type="NCBI Taxonomy" id="407035"/>
    <lineage>
        <taxon>Bacteria</taxon>
        <taxon>Bacillati</taxon>
        <taxon>Bacillota</taxon>
        <taxon>Bacilli</taxon>
        <taxon>Bacillales</taxon>
        <taxon>Staphylococcaceae</taxon>
        <taxon>Salinicoccus</taxon>
    </lineage>
</organism>
<feature type="transmembrane region" description="Helical" evidence="12">
    <location>
        <begin position="317"/>
        <end position="343"/>
    </location>
</feature>
<keyword evidence="2 12" id="KW-0813">Transport</keyword>
<dbReference type="Gene3D" id="1.10.3720.10">
    <property type="entry name" value="MetI-like"/>
    <property type="match status" value="1"/>
</dbReference>
<dbReference type="GO" id="GO:0015675">
    <property type="term" value="P:nickel cation transport"/>
    <property type="evidence" value="ECO:0007669"/>
    <property type="project" value="UniProtKB-KW"/>
</dbReference>
<keyword evidence="5 12" id="KW-0812">Transmembrane</keyword>
<keyword evidence="9" id="KW-0406">Ion transport</keyword>
<feature type="transmembrane region" description="Helical" evidence="12">
    <location>
        <begin position="272"/>
        <end position="297"/>
    </location>
</feature>
<evidence type="ECO:0000256" key="7">
    <source>
        <dbReference type="ARBA" id="ARBA00022927"/>
    </source>
</evidence>
<evidence type="ECO:0000256" key="12">
    <source>
        <dbReference type="RuleBase" id="RU363032"/>
    </source>
</evidence>
<dbReference type="Pfam" id="PF12911">
    <property type="entry name" value="OppC_N"/>
    <property type="match status" value="1"/>
</dbReference>
<dbReference type="Pfam" id="PF00528">
    <property type="entry name" value="BPD_transp_1"/>
    <property type="match status" value="1"/>
</dbReference>
<comment type="subcellular location">
    <subcellularLocation>
        <location evidence="1 12">Cell membrane</location>
        <topology evidence="1 12">Multi-pass membrane protein</topology>
    </subcellularLocation>
</comment>
<dbReference type="PROSITE" id="PS50928">
    <property type="entry name" value="ABC_TM1"/>
    <property type="match status" value="1"/>
</dbReference>